<dbReference type="RefSeq" id="WP_131300750.1">
    <property type="nucleotide sequence ID" value="NZ_SJJR01000002.1"/>
</dbReference>
<reference evidence="1 2" key="1">
    <citation type="submission" date="2019-02" db="EMBL/GenBank/DDBJ databases">
        <title>Jishengella sp. nov., isolated from a root of Zingiber montanum.</title>
        <authorList>
            <person name="Kuncharoen N."/>
            <person name="Kudo T."/>
            <person name="Masahiro Y."/>
            <person name="Ohkuma M."/>
            <person name="Tanasupawat S."/>
        </authorList>
    </citation>
    <scope>NUCLEOTIDE SEQUENCE [LARGE SCALE GENOMIC DNA]</scope>
    <source>
        <strain evidence="1 2">PLAI 1-1</strain>
    </source>
</reference>
<keyword evidence="2" id="KW-1185">Reference proteome</keyword>
<accession>A0A4R0GV54</accession>
<sequence length="255" mass="27043">MSFQPFHHTIVATDVVGSSARHDQLQLKMRDDLRGVLERTLRRQDLDLAELAPTDLGDGFRLHAPAAVSPLAMVSPFVDNLVTELRVHRQSANERSRLRLRVAIHMGLLNREPHGGWAGIVLSECARLLDAPAARDLIADAPDADLVLVVSDAVFDAVVRQGYGPAPEQFRRIPVTVKESNFSAWAYLPAPWVAAAADSSAVRRTVAANGPTAPADTAGMPSAGSGVVLGSAHAVIGPTGGTWFTAGRRAAGDGV</sequence>
<evidence type="ECO:0000313" key="2">
    <source>
        <dbReference type="Proteomes" id="UP000292274"/>
    </source>
</evidence>
<dbReference type="AlphaFoldDB" id="A0A4R0GV54"/>
<protein>
    <recommendedName>
        <fullName evidence="3">Guanylate cyclase domain-containing protein</fullName>
    </recommendedName>
</protein>
<gene>
    <name evidence="1" type="ORF">E0H26_03525</name>
</gene>
<proteinExistence type="predicted"/>
<name>A0A4R0GV54_9ACTN</name>
<dbReference type="EMBL" id="SJJR01000002">
    <property type="protein sequence ID" value="TCB99641.1"/>
    <property type="molecule type" value="Genomic_DNA"/>
</dbReference>
<evidence type="ECO:0000313" key="1">
    <source>
        <dbReference type="EMBL" id="TCB99641.1"/>
    </source>
</evidence>
<dbReference type="Proteomes" id="UP000292274">
    <property type="component" value="Unassembled WGS sequence"/>
</dbReference>
<evidence type="ECO:0008006" key="3">
    <source>
        <dbReference type="Google" id="ProtNLM"/>
    </source>
</evidence>
<organism evidence="1 2">
    <name type="scientific">Micromonospora zingiberis</name>
    <dbReference type="NCBI Taxonomy" id="2053011"/>
    <lineage>
        <taxon>Bacteria</taxon>
        <taxon>Bacillati</taxon>
        <taxon>Actinomycetota</taxon>
        <taxon>Actinomycetes</taxon>
        <taxon>Micromonosporales</taxon>
        <taxon>Micromonosporaceae</taxon>
        <taxon>Micromonospora</taxon>
    </lineage>
</organism>
<comment type="caution">
    <text evidence="1">The sequence shown here is derived from an EMBL/GenBank/DDBJ whole genome shotgun (WGS) entry which is preliminary data.</text>
</comment>
<dbReference type="OrthoDB" id="3424167at2"/>